<dbReference type="CDD" id="cd02194">
    <property type="entry name" value="ThiL"/>
    <property type="match status" value="1"/>
</dbReference>
<keyword evidence="1" id="KW-0460">Magnesium</keyword>
<feature type="binding site" evidence="1">
    <location>
        <position position="67"/>
    </location>
    <ligand>
        <name>Mg(2+)</name>
        <dbReference type="ChEBI" id="CHEBI:18420"/>
        <label>3</label>
    </ligand>
</feature>
<feature type="binding site" evidence="1">
    <location>
        <position position="37"/>
    </location>
    <ligand>
        <name>Mg(2+)</name>
        <dbReference type="ChEBI" id="CHEBI:18420"/>
        <label>4</label>
    </ligand>
</feature>
<feature type="binding site" evidence="1">
    <location>
        <position position="303"/>
    </location>
    <ligand>
        <name>substrate</name>
    </ligand>
</feature>
<feature type="binding site" evidence="1">
    <location>
        <position position="205"/>
    </location>
    <ligand>
        <name>Mg(2+)</name>
        <dbReference type="ChEBI" id="CHEBI:18420"/>
        <label>5</label>
    </ligand>
</feature>
<keyword evidence="1 3" id="KW-0418">Kinase</keyword>
<feature type="binding site" evidence="1">
    <location>
        <position position="23"/>
    </location>
    <ligand>
        <name>Mg(2+)</name>
        <dbReference type="ChEBI" id="CHEBI:18420"/>
        <label>4</label>
    </ligand>
</feature>
<dbReference type="SUPFAM" id="SSF56042">
    <property type="entry name" value="PurM C-terminal domain-like"/>
    <property type="match status" value="1"/>
</dbReference>
<feature type="binding site" evidence="1">
    <location>
        <position position="67"/>
    </location>
    <ligand>
        <name>Mg(2+)</name>
        <dbReference type="ChEBI" id="CHEBI:18420"/>
        <label>4</label>
    </ligand>
</feature>
<dbReference type="PANTHER" id="PTHR30270">
    <property type="entry name" value="THIAMINE-MONOPHOSPHATE KINASE"/>
    <property type="match status" value="1"/>
</dbReference>
<comment type="similarity">
    <text evidence="1">Belongs to the thiamine-monophosphate kinase family.</text>
</comment>
<evidence type="ECO:0000256" key="1">
    <source>
        <dbReference type="HAMAP-Rule" id="MF_02128"/>
    </source>
</evidence>
<feature type="domain" description="PurM-like N-terminal" evidence="2">
    <location>
        <begin position="21"/>
        <end position="130"/>
    </location>
</feature>
<feature type="binding site" evidence="1">
    <location>
        <position position="46"/>
    </location>
    <ligand>
        <name>substrate</name>
    </ligand>
</feature>
<dbReference type="Pfam" id="PF00586">
    <property type="entry name" value="AIRS"/>
    <property type="match status" value="1"/>
</dbReference>
<feature type="binding site" evidence="1">
    <location>
        <position position="114"/>
    </location>
    <ligand>
        <name>Mg(2+)</name>
        <dbReference type="ChEBI" id="CHEBI:18420"/>
        <label>1</label>
    </ligand>
</feature>
<feature type="binding site" evidence="1">
    <location>
        <position position="255"/>
    </location>
    <ligand>
        <name>substrate</name>
    </ligand>
</feature>
<dbReference type="InterPro" id="IPR016188">
    <property type="entry name" value="PurM-like_N"/>
</dbReference>
<dbReference type="Gene3D" id="3.90.650.10">
    <property type="entry name" value="PurM-like C-terminal domain"/>
    <property type="match status" value="1"/>
</dbReference>
<dbReference type="GeneID" id="90448990"/>
<feature type="binding site" evidence="1">
    <location>
        <position position="39"/>
    </location>
    <ligand>
        <name>Mg(2+)</name>
        <dbReference type="ChEBI" id="CHEBI:18420"/>
        <label>1</label>
    </ligand>
</feature>
<gene>
    <name evidence="1" type="primary">thiL</name>
    <name evidence="3" type="ORF">LPQ35_04855</name>
</gene>
<comment type="pathway">
    <text evidence="1">Cofactor biosynthesis; thiamine diphosphate biosynthesis; thiamine diphosphate from thiamine phosphate: step 1/1.</text>
</comment>
<sequence>MEEDIIRAGFREIKRKSEVFGDDAGAFGIGDGWLVVTNDMLVESTDVVASMSQEDIGLRVVTMNASDLAAMGARPLYFAFSVGLKESDERSARKLFRGIQLGLEMYGMSLISADTNQSDELIIDGIAVGMAKSLMLRKNARPGELVCVTGDLGKPLSALLIELKGMEADEGLRKKLYEKFLRPVARIEEGITLADFSRCAIDISDGMVKELKAISEASSAGIVIREEELPISDEVREFCRINGLDAYLIAMNSGEEYELIFTIDRDKISSLEIEFTVIGEVVEEKGVWIKKGGKTERAKDFSWRHFSKELF</sequence>
<keyword evidence="1" id="KW-0547">Nucleotide-binding</keyword>
<comment type="caution">
    <text evidence="1">Lacks conserved residue(s) required for the propagation of feature annotation.</text>
</comment>
<dbReference type="EMBL" id="CP087714">
    <property type="protein sequence ID" value="XAT64700.1"/>
    <property type="molecule type" value="Genomic_DNA"/>
</dbReference>
<dbReference type="Gene3D" id="3.30.1330.10">
    <property type="entry name" value="PurM-like, N-terminal domain"/>
    <property type="match status" value="1"/>
</dbReference>
<dbReference type="PIRSF" id="PIRSF005303">
    <property type="entry name" value="Thiam_monoph_kin"/>
    <property type="match status" value="1"/>
</dbReference>
<feature type="binding site" evidence="1">
    <location>
        <position position="67"/>
    </location>
    <ligand>
        <name>Mg(2+)</name>
        <dbReference type="ChEBI" id="CHEBI:18420"/>
        <label>2</label>
    </ligand>
</feature>
<feature type="binding site" evidence="1">
    <location>
        <position position="204"/>
    </location>
    <ligand>
        <name>ATP</name>
        <dbReference type="ChEBI" id="CHEBI:30616"/>
    </ligand>
</feature>
<dbReference type="SUPFAM" id="SSF55326">
    <property type="entry name" value="PurM N-terminal domain-like"/>
    <property type="match status" value="1"/>
</dbReference>
<reference evidence="3 4" key="1">
    <citation type="submission" date="2021-11" db="EMBL/GenBank/DDBJ databases">
        <title>Whole genome of Geoglobus acetivorans.</title>
        <authorList>
            <person name="Liu D."/>
        </authorList>
    </citation>
    <scope>NUCLEOTIDE SEQUENCE [LARGE SCALE GENOMIC DNA]</scope>
    <source>
        <strain evidence="3 4">SBH6</strain>
    </source>
</reference>
<dbReference type="InterPro" id="IPR036921">
    <property type="entry name" value="PurM-like_N_sf"/>
</dbReference>
<organism evidence="3 4">
    <name type="scientific">Geoglobus acetivorans</name>
    <dbReference type="NCBI Taxonomy" id="565033"/>
    <lineage>
        <taxon>Archaea</taxon>
        <taxon>Methanobacteriati</taxon>
        <taxon>Methanobacteriota</taxon>
        <taxon>Archaeoglobi</taxon>
        <taxon>Archaeoglobales</taxon>
        <taxon>Archaeoglobaceae</taxon>
        <taxon>Geoglobus</taxon>
    </lineage>
</organism>
<comment type="miscellaneous">
    <text evidence="1">Reaction mechanism of ThiL seems to utilize a direct, inline transfer of the gamma-phosphate of ATP to TMP rather than a phosphorylated enzyme intermediate.</text>
</comment>
<comment type="catalytic activity">
    <reaction evidence="1">
        <text>thiamine phosphate + ATP = thiamine diphosphate + ADP</text>
        <dbReference type="Rhea" id="RHEA:15913"/>
        <dbReference type="ChEBI" id="CHEBI:30616"/>
        <dbReference type="ChEBI" id="CHEBI:37575"/>
        <dbReference type="ChEBI" id="CHEBI:58937"/>
        <dbReference type="ChEBI" id="CHEBI:456216"/>
        <dbReference type="EC" id="2.7.4.16"/>
    </reaction>
</comment>
<evidence type="ECO:0000313" key="4">
    <source>
        <dbReference type="Proteomes" id="UP001492541"/>
    </source>
</evidence>
<evidence type="ECO:0000313" key="3">
    <source>
        <dbReference type="EMBL" id="XAT64700.1"/>
    </source>
</evidence>
<name>A0ABZ3H576_GEOAI</name>
<dbReference type="InterPro" id="IPR036676">
    <property type="entry name" value="PurM-like_C_sf"/>
</dbReference>
<protein>
    <recommendedName>
        <fullName evidence="1">Thiamine-monophosphate kinase</fullName>
        <shortName evidence="1">TMP kinase</shortName>
        <shortName evidence="1">Thiamine-phosphate kinase</shortName>
        <ecNumber evidence="1">2.7.4.16</ecNumber>
    </recommendedName>
</protein>
<feature type="binding site" evidence="1">
    <location>
        <position position="23"/>
    </location>
    <ligand>
        <name>Mg(2+)</name>
        <dbReference type="ChEBI" id="CHEBI:18420"/>
        <label>3</label>
    </ligand>
</feature>
<keyword evidence="1" id="KW-0479">Metal-binding</keyword>
<dbReference type="Proteomes" id="UP001492541">
    <property type="component" value="Chromosome"/>
</dbReference>
<keyword evidence="4" id="KW-1185">Reference proteome</keyword>
<dbReference type="NCBIfam" id="TIGR01379">
    <property type="entry name" value="thiL"/>
    <property type="match status" value="1"/>
</dbReference>
<feature type="binding site" evidence="1">
    <location>
        <position position="202"/>
    </location>
    <ligand>
        <name>Mg(2+)</name>
        <dbReference type="ChEBI" id="CHEBI:18420"/>
        <label>3</label>
    </ligand>
</feature>
<dbReference type="HAMAP" id="MF_02128">
    <property type="entry name" value="TMP_kinase"/>
    <property type="match status" value="1"/>
</dbReference>
<dbReference type="NCBIfam" id="NF004353">
    <property type="entry name" value="PRK05731.2-2"/>
    <property type="match status" value="1"/>
</dbReference>
<dbReference type="RefSeq" id="WP_193807569.1">
    <property type="nucleotide sequence ID" value="NZ_CP087714.1"/>
</dbReference>
<feature type="binding site" evidence="1">
    <location>
        <position position="137"/>
    </location>
    <ligand>
        <name>ATP</name>
        <dbReference type="ChEBI" id="CHEBI:30616"/>
    </ligand>
</feature>
<keyword evidence="1 3" id="KW-0808">Transferase</keyword>
<dbReference type="InterPro" id="IPR006283">
    <property type="entry name" value="ThiL-like"/>
</dbReference>
<proteinExistence type="inferred from homology"/>
<keyword evidence="1" id="KW-0784">Thiamine biosynthesis</keyword>
<dbReference type="GO" id="GO:0009030">
    <property type="term" value="F:thiamine-phosphate kinase activity"/>
    <property type="evidence" value="ECO:0007669"/>
    <property type="project" value="UniProtKB-EC"/>
</dbReference>
<feature type="binding site" evidence="1">
    <location>
        <position position="39"/>
    </location>
    <ligand>
        <name>Mg(2+)</name>
        <dbReference type="ChEBI" id="CHEBI:18420"/>
        <label>2</label>
    </ligand>
</feature>
<accession>A0ABZ3H576</accession>
<dbReference type="EC" id="2.7.4.16" evidence="1"/>
<comment type="function">
    <text evidence="1">Catalyzes the ATP-dependent phosphorylation of thiamine-monophosphate (TMP) to form thiamine-pyrophosphate (TPP), the active form of vitamin B1.</text>
</comment>
<dbReference type="PANTHER" id="PTHR30270:SF3">
    <property type="entry name" value="THIAMINE-MONOPHOSPHATE KINASE"/>
    <property type="match status" value="1"/>
</dbReference>
<evidence type="ECO:0000259" key="2">
    <source>
        <dbReference type="Pfam" id="PF00586"/>
    </source>
</evidence>
<keyword evidence="1" id="KW-0067">ATP-binding</keyword>